<evidence type="ECO:0000313" key="6">
    <source>
        <dbReference type="EMBL" id="CAH3161129.1"/>
    </source>
</evidence>
<dbReference type="Pfam" id="PF00023">
    <property type="entry name" value="Ank"/>
    <property type="match status" value="1"/>
</dbReference>
<feature type="repeat" description="ANK" evidence="3">
    <location>
        <begin position="496"/>
        <end position="528"/>
    </location>
</feature>
<evidence type="ECO:0000256" key="3">
    <source>
        <dbReference type="PROSITE-ProRule" id="PRU00023"/>
    </source>
</evidence>
<evidence type="ECO:0000313" key="7">
    <source>
        <dbReference type="Proteomes" id="UP001159427"/>
    </source>
</evidence>
<dbReference type="SMART" id="SM00892">
    <property type="entry name" value="Endonuclease_NS"/>
    <property type="match status" value="1"/>
</dbReference>
<feature type="repeat" description="ANK" evidence="3">
    <location>
        <begin position="662"/>
        <end position="694"/>
    </location>
</feature>
<organism evidence="6 7">
    <name type="scientific">Porites evermanni</name>
    <dbReference type="NCBI Taxonomy" id="104178"/>
    <lineage>
        <taxon>Eukaryota</taxon>
        <taxon>Metazoa</taxon>
        <taxon>Cnidaria</taxon>
        <taxon>Anthozoa</taxon>
        <taxon>Hexacorallia</taxon>
        <taxon>Scleractinia</taxon>
        <taxon>Fungiina</taxon>
        <taxon>Poritidae</taxon>
        <taxon>Porites</taxon>
    </lineage>
</organism>
<feature type="signal peptide" evidence="4">
    <location>
        <begin position="1"/>
        <end position="21"/>
    </location>
</feature>
<dbReference type="InterPro" id="IPR001604">
    <property type="entry name" value="Endo_G_ENPP1-like_dom"/>
</dbReference>
<sequence length="700" mass="77783">MAGFAAIVLALVSCMCFGTTAQPRCSTVGAAGLLGCECNFLGACNVRGNRVSRLNILNHLPNGLERYAHAKSVVSGKDFRFLCESNTVAILYDCNNRIPLYAATVVNGSQLSAADGHRPTGADAKFRESGTTLNGHFQQNTDDYWEASKREIYYQIRGPRVRKLRDKNWYKKLNPTPSSGDKVKVVMHRGHLIASRYGIGDQEKKKQTFVYTNAVPQFGVFNSGPWKTCEGYLVRWGQVNCLREGTADVVRNVRMFIVVGAIPSTFNGPLETRFFGSGGFSNYQDDTSFRVNVPSEMWTASCCTFELTSGRRTYSITKNTAFWRENVPGKDLSLKYLAFDALITPDKESGLSRLQSACIEGDVETFTAIQSNSPSKLDSFAALNVKIRANSLSFPSKSVWAVLILQQSPRHRQIFTRVETICQEFHSQSLLHLTAREGQVHQLRRLLDCGVLVDGLENDWDEPQQTPLMLAAQFNDEEVVEFLIERGASLEMRDDQDRTPFHYAAEGGKVRNLLRLIEHGVDVLQKDEHGYSALHLAASNGHTNSVRLLIEHGADVNEFTSSLDDPGYTPLMLAAEKGHLQTVQVLLQNAGDPHRGNEMAWLPLHFAAKGDHTEMVKFLLEHDGNVLAATACGKTVLHLATRLDLVMILVYRGANIQAKDILGRTPLHVAAEKGQTDTVNYLLDHGADVNSRDRNRVRVH</sequence>
<evidence type="ECO:0000259" key="5">
    <source>
        <dbReference type="SMART" id="SM00892"/>
    </source>
</evidence>
<dbReference type="InterPro" id="IPR002110">
    <property type="entry name" value="Ankyrin_rpt"/>
</dbReference>
<gene>
    <name evidence="6" type="ORF">PEVE_00003840</name>
</gene>
<evidence type="ECO:0000256" key="2">
    <source>
        <dbReference type="ARBA" id="ARBA00023043"/>
    </source>
</evidence>
<protein>
    <recommendedName>
        <fullName evidence="5">DNA/RNA non-specific endonuclease/pyrophosphatase/phosphodiesterase domain-containing protein</fullName>
    </recommendedName>
</protein>
<keyword evidence="2 3" id="KW-0040">ANK repeat</keyword>
<dbReference type="Pfam" id="PF13606">
    <property type="entry name" value="Ank_3"/>
    <property type="match status" value="1"/>
</dbReference>
<feature type="repeat" description="ANK" evidence="3">
    <location>
        <begin position="599"/>
        <end position="631"/>
    </location>
</feature>
<dbReference type="Gene3D" id="1.25.40.20">
    <property type="entry name" value="Ankyrin repeat-containing domain"/>
    <property type="match status" value="2"/>
</dbReference>
<feature type="repeat" description="ANK" evidence="3">
    <location>
        <begin position="566"/>
        <end position="598"/>
    </location>
</feature>
<dbReference type="SMART" id="SM00248">
    <property type="entry name" value="ANK"/>
    <property type="match status" value="9"/>
</dbReference>
<dbReference type="PANTHER" id="PTHR24171">
    <property type="entry name" value="ANKYRIN REPEAT DOMAIN-CONTAINING PROTEIN 39-RELATED"/>
    <property type="match status" value="1"/>
</dbReference>
<proteinExistence type="predicted"/>
<dbReference type="Proteomes" id="UP001159427">
    <property type="component" value="Unassembled WGS sequence"/>
</dbReference>
<keyword evidence="7" id="KW-1185">Reference proteome</keyword>
<keyword evidence="1" id="KW-0677">Repeat</keyword>
<feature type="chain" id="PRO_5047434773" description="DNA/RNA non-specific endonuclease/pyrophosphatase/phosphodiesterase domain-containing protein" evidence="4">
    <location>
        <begin position="22"/>
        <end position="700"/>
    </location>
</feature>
<dbReference type="SUPFAM" id="SSF48403">
    <property type="entry name" value="Ankyrin repeat"/>
    <property type="match status" value="1"/>
</dbReference>
<dbReference type="InterPro" id="IPR044925">
    <property type="entry name" value="His-Me_finger_sf"/>
</dbReference>
<keyword evidence="4" id="KW-0732">Signal</keyword>
<accession>A0ABN8QB96</accession>
<feature type="repeat" description="ANK" evidence="3">
    <location>
        <begin position="529"/>
        <end position="561"/>
    </location>
</feature>
<dbReference type="PANTHER" id="PTHR24171:SF10">
    <property type="entry name" value="ANKYRIN REPEAT DOMAIN-CONTAINING PROTEIN 29-LIKE"/>
    <property type="match status" value="1"/>
</dbReference>
<feature type="domain" description="DNA/RNA non-specific endonuclease/pyrophosphatase/phosphodiesterase" evidence="5">
    <location>
        <begin position="84"/>
        <end position="363"/>
    </location>
</feature>
<dbReference type="EMBL" id="CALNXI010001233">
    <property type="protein sequence ID" value="CAH3161129.1"/>
    <property type="molecule type" value="Genomic_DNA"/>
</dbReference>
<dbReference type="PRINTS" id="PR01415">
    <property type="entry name" value="ANKYRIN"/>
</dbReference>
<comment type="caution">
    <text evidence="6">The sequence shown here is derived from an EMBL/GenBank/DDBJ whole genome shotgun (WGS) entry which is preliminary data.</text>
</comment>
<name>A0ABN8QB96_9CNID</name>
<dbReference type="Pfam" id="PF12796">
    <property type="entry name" value="Ank_2"/>
    <property type="match status" value="2"/>
</dbReference>
<dbReference type="InterPro" id="IPR044929">
    <property type="entry name" value="DNA/RNA_non-sp_Endonuclease_sf"/>
</dbReference>
<feature type="repeat" description="ANK" evidence="3">
    <location>
        <begin position="463"/>
        <end position="495"/>
    </location>
</feature>
<dbReference type="SUPFAM" id="SSF54060">
    <property type="entry name" value="His-Me finger endonucleases"/>
    <property type="match status" value="1"/>
</dbReference>
<dbReference type="Pfam" id="PF01223">
    <property type="entry name" value="Endonuclease_NS"/>
    <property type="match status" value="1"/>
</dbReference>
<dbReference type="PROSITE" id="PS50088">
    <property type="entry name" value="ANK_REPEAT"/>
    <property type="match status" value="6"/>
</dbReference>
<evidence type="ECO:0000256" key="4">
    <source>
        <dbReference type="SAM" id="SignalP"/>
    </source>
</evidence>
<reference evidence="6 7" key="1">
    <citation type="submission" date="2022-05" db="EMBL/GenBank/DDBJ databases">
        <authorList>
            <consortium name="Genoscope - CEA"/>
            <person name="William W."/>
        </authorList>
    </citation>
    <scope>NUCLEOTIDE SEQUENCE [LARGE SCALE GENOMIC DNA]</scope>
</reference>
<dbReference type="Gene3D" id="3.40.570.10">
    <property type="entry name" value="Extracellular Endonuclease, subunit A"/>
    <property type="match status" value="1"/>
</dbReference>
<dbReference type="InterPro" id="IPR036770">
    <property type="entry name" value="Ankyrin_rpt-contain_sf"/>
</dbReference>
<evidence type="ECO:0000256" key="1">
    <source>
        <dbReference type="ARBA" id="ARBA00022737"/>
    </source>
</evidence>
<dbReference type="PROSITE" id="PS50297">
    <property type="entry name" value="ANK_REP_REGION"/>
    <property type="match status" value="6"/>
</dbReference>